<evidence type="ECO:0000256" key="4">
    <source>
        <dbReference type="ARBA" id="ARBA00022964"/>
    </source>
</evidence>
<evidence type="ECO:0000256" key="1">
    <source>
        <dbReference type="ARBA" id="ARBA00001961"/>
    </source>
</evidence>
<dbReference type="Proteomes" id="UP000264492">
    <property type="component" value="Unassembled WGS sequence"/>
</dbReference>
<feature type="binding site" evidence="7">
    <location>
        <position position="109"/>
    </location>
    <ligand>
        <name>Fe cation</name>
        <dbReference type="ChEBI" id="CHEBI:24875"/>
    </ligand>
</feature>
<name>A0A371JY02_9GAMM</name>
<dbReference type="SMART" id="SM00702">
    <property type="entry name" value="P4Hc"/>
    <property type="match status" value="1"/>
</dbReference>
<accession>A0A371JY02</accession>
<dbReference type="InterPro" id="IPR006620">
    <property type="entry name" value="Pro_4_hyd_alph"/>
</dbReference>
<keyword evidence="4 7" id="KW-0223">Dioxygenase</keyword>
<dbReference type="Gene3D" id="2.60.120.620">
    <property type="entry name" value="q2cbj1_9rhob like domain"/>
    <property type="match status" value="1"/>
</dbReference>
<keyword evidence="2 7" id="KW-0479">Metal-binding</keyword>
<feature type="binding site" evidence="7">
    <location>
        <position position="167"/>
    </location>
    <ligand>
        <name>Fe cation</name>
        <dbReference type="ChEBI" id="CHEBI:24875"/>
    </ligand>
</feature>
<protein>
    <submittedName>
        <fullName evidence="9">Fe2+-dependent dioxygenase</fullName>
    </submittedName>
</protein>
<evidence type="ECO:0000256" key="3">
    <source>
        <dbReference type="ARBA" id="ARBA00022896"/>
    </source>
</evidence>
<evidence type="ECO:0000313" key="9">
    <source>
        <dbReference type="EMBL" id="RDZ26536.1"/>
    </source>
</evidence>
<dbReference type="PANTHER" id="PTHR41536:SF1">
    <property type="entry name" value="PKHD-TYPE HYDROXYLASE YBIX"/>
    <property type="match status" value="1"/>
</dbReference>
<evidence type="ECO:0000256" key="7">
    <source>
        <dbReference type="HAMAP-Rule" id="MF_00657"/>
    </source>
</evidence>
<gene>
    <name evidence="9" type="ORF">DX914_16240</name>
</gene>
<dbReference type="GO" id="GO:0031418">
    <property type="term" value="F:L-ascorbic acid binding"/>
    <property type="evidence" value="ECO:0007669"/>
    <property type="project" value="UniProtKB-KW"/>
</dbReference>
<evidence type="ECO:0000256" key="5">
    <source>
        <dbReference type="ARBA" id="ARBA00023002"/>
    </source>
</evidence>
<dbReference type="PANTHER" id="PTHR41536">
    <property type="entry name" value="PKHD-TYPE HYDROXYLASE YBIX"/>
    <property type="match status" value="1"/>
</dbReference>
<dbReference type="HAMAP" id="MF_00657">
    <property type="entry name" value="Hydroxyl_YbiX"/>
    <property type="match status" value="1"/>
</dbReference>
<feature type="binding site" evidence="7">
    <location>
        <position position="107"/>
    </location>
    <ligand>
        <name>Fe cation</name>
        <dbReference type="ChEBI" id="CHEBI:24875"/>
    </ligand>
</feature>
<evidence type="ECO:0000313" key="10">
    <source>
        <dbReference type="Proteomes" id="UP000264492"/>
    </source>
</evidence>
<feature type="binding site" evidence="7">
    <location>
        <position position="177"/>
    </location>
    <ligand>
        <name>2-oxoglutarate</name>
        <dbReference type="ChEBI" id="CHEBI:16810"/>
    </ligand>
</feature>
<feature type="domain" description="Fe2OG dioxygenase" evidence="8">
    <location>
        <begin position="87"/>
        <end position="186"/>
    </location>
</feature>
<keyword evidence="10" id="KW-1185">Reference proteome</keyword>
<keyword evidence="5 7" id="KW-0560">Oxidoreductase</keyword>
<organism evidence="9 10">
    <name type="scientific">Lysobacter silvisoli</name>
    <dbReference type="NCBI Taxonomy" id="2293254"/>
    <lineage>
        <taxon>Bacteria</taxon>
        <taxon>Pseudomonadati</taxon>
        <taxon>Pseudomonadota</taxon>
        <taxon>Gammaproteobacteria</taxon>
        <taxon>Lysobacterales</taxon>
        <taxon>Lysobacteraceae</taxon>
        <taxon>Lysobacter</taxon>
    </lineage>
</organism>
<dbReference type="SUPFAM" id="SSF51197">
    <property type="entry name" value="Clavaminate synthase-like"/>
    <property type="match status" value="1"/>
</dbReference>
<dbReference type="InterPro" id="IPR005123">
    <property type="entry name" value="Oxoglu/Fe-dep_dioxygenase_dom"/>
</dbReference>
<dbReference type="AlphaFoldDB" id="A0A371JY02"/>
<comment type="cofactor">
    <cofactor evidence="7">
        <name>Fe(2+)</name>
        <dbReference type="ChEBI" id="CHEBI:29033"/>
    </cofactor>
    <text evidence="7">Binds 1 Fe(2+) ion per subunit.</text>
</comment>
<keyword evidence="3 7" id="KW-0847">Vitamin C</keyword>
<evidence type="ECO:0000256" key="6">
    <source>
        <dbReference type="ARBA" id="ARBA00023004"/>
    </source>
</evidence>
<evidence type="ECO:0000256" key="2">
    <source>
        <dbReference type="ARBA" id="ARBA00022723"/>
    </source>
</evidence>
<dbReference type="InterPro" id="IPR023550">
    <property type="entry name" value="PKHD_hydroxylase"/>
</dbReference>
<dbReference type="GO" id="GO:0006879">
    <property type="term" value="P:intracellular iron ion homeostasis"/>
    <property type="evidence" value="ECO:0007669"/>
    <property type="project" value="TreeGrafter"/>
</dbReference>
<sequence length="236" mass="26346">MPIMAAPRHRPAAMIRVLSNVLTPAELQAVRELLPQVRFGDGRVTNPDSTVKQNLQAPQEDPANARIAQIARDAFMRHADLRIYAQPKQMARTTVVRYEPGMTYGWHVDEALFPSNPPLRSDLSCTLFLNPPQEYDGGELTIELGAQLLTYKLEPGSAILYPSTTIHRVSPVTRGVRLAAITWLQSWIADGARRELMVQLDEARAIAAAQPGGPDLRMQVLLESLRTNLFRMWADT</sequence>
<comment type="caution">
    <text evidence="9">The sequence shown here is derived from an EMBL/GenBank/DDBJ whole genome shotgun (WGS) entry which is preliminary data.</text>
</comment>
<dbReference type="GO" id="GO:0006974">
    <property type="term" value="P:DNA damage response"/>
    <property type="evidence" value="ECO:0007669"/>
    <property type="project" value="TreeGrafter"/>
</dbReference>
<dbReference type="GO" id="GO:0016706">
    <property type="term" value="F:2-oxoglutarate-dependent dioxygenase activity"/>
    <property type="evidence" value="ECO:0007669"/>
    <property type="project" value="UniProtKB-UniRule"/>
</dbReference>
<dbReference type="PROSITE" id="PS51471">
    <property type="entry name" value="FE2OG_OXY"/>
    <property type="match status" value="1"/>
</dbReference>
<keyword evidence="6 7" id="KW-0408">Iron</keyword>
<reference evidence="9 10" key="1">
    <citation type="submission" date="2018-08" db="EMBL/GenBank/DDBJ databases">
        <title>Lysobacter sp. zong2l5, whole genome shotgun sequence.</title>
        <authorList>
            <person name="Zhang X."/>
            <person name="Feng G."/>
            <person name="Zhu H."/>
        </authorList>
    </citation>
    <scope>NUCLEOTIDE SEQUENCE [LARGE SCALE GENOMIC DNA]</scope>
    <source>
        <strain evidence="10">zong2l5</strain>
    </source>
</reference>
<evidence type="ECO:0000259" key="8">
    <source>
        <dbReference type="PROSITE" id="PS51471"/>
    </source>
</evidence>
<dbReference type="NCBIfam" id="NF003974">
    <property type="entry name" value="PRK05467.1-3"/>
    <property type="match status" value="1"/>
</dbReference>
<dbReference type="GO" id="GO:0005506">
    <property type="term" value="F:iron ion binding"/>
    <property type="evidence" value="ECO:0007669"/>
    <property type="project" value="UniProtKB-UniRule"/>
</dbReference>
<dbReference type="InterPro" id="IPR044862">
    <property type="entry name" value="Pro_4_hyd_alph_FE2OG_OXY"/>
</dbReference>
<proteinExistence type="inferred from homology"/>
<dbReference type="EMBL" id="QTSU01000003">
    <property type="protein sequence ID" value="RDZ26536.1"/>
    <property type="molecule type" value="Genomic_DNA"/>
</dbReference>
<comment type="cofactor">
    <cofactor evidence="1 7">
        <name>L-ascorbate</name>
        <dbReference type="ChEBI" id="CHEBI:38290"/>
    </cofactor>
</comment>
<dbReference type="Pfam" id="PF13640">
    <property type="entry name" value="2OG-FeII_Oxy_3"/>
    <property type="match status" value="1"/>
</dbReference>